<proteinExistence type="predicted"/>
<keyword evidence="2" id="KW-1185">Reference proteome</keyword>
<dbReference type="EMBL" id="QFFJ01000002">
    <property type="protein sequence ID" value="RBL88531.1"/>
    <property type="molecule type" value="Genomic_DNA"/>
</dbReference>
<reference evidence="1 2" key="1">
    <citation type="submission" date="2018-05" db="EMBL/GenBank/DDBJ databases">
        <title>Chitinophaga sp. K3CV102501T nov., isolated from isolated from a monsoon evergreen broad-leaved forest soil.</title>
        <authorList>
            <person name="Lv Y."/>
        </authorList>
    </citation>
    <scope>NUCLEOTIDE SEQUENCE [LARGE SCALE GENOMIC DNA]</scope>
    <source>
        <strain evidence="1 2">GDMCC 1.1325</strain>
    </source>
</reference>
<dbReference type="AlphaFoldDB" id="A0A365XR74"/>
<evidence type="ECO:0000313" key="1">
    <source>
        <dbReference type="EMBL" id="RBL88531.1"/>
    </source>
</evidence>
<accession>A0A365XR74</accession>
<dbReference type="Proteomes" id="UP000253410">
    <property type="component" value="Unassembled WGS sequence"/>
</dbReference>
<evidence type="ECO:0000313" key="2">
    <source>
        <dbReference type="Proteomes" id="UP000253410"/>
    </source>
</evidence>
<organism evidence="1 2">
    <name type="scientific">Chitinophaga flava</name>
    <dbReference type="NCBI Taxonomy" id="2259036"/>
    <lineage>
        <taxon>Bacteria</taxon>
        <taxon>Pseudomonadati</taxon>
        <taxon>Bacteroidota</taxon>
        <taxon>Chitinophagia</taxon>
        <taxon>Chitinophagales</taxon>
        <taxon>Chitinophagaceae</taxon>
        <taxon>Chitinophaga</taxon>
    </lineage>
</organism>
<dbReference type="RefSeq" id="WP_113617273.1">
    <property type="nucleotide sequence ID" value="NZ_QFFJ01000002.1"/>
</dbReference>
<protein>
    <submittedName>
        <fullName evidence="1">Uncharacterized protein</fullName>
    </submittedName>
</protein>
<name>A0A365XR74_9BACT</name>
<gene>
    <name evidence="1" type="ORF">DF182_18300</name>
</gene>
<comment type="caution">
    <text evidence="1">The sequence shown here is derived from an EMBL/GenBank/DDBJ whole genome shotgun (WGS) entry which is preliminary data.</text>
</comment>
<sequence length="168" mass="18794">MSKEIHDIAAAMASFASKYGPETIFQGIVQSVDDKEDTVAVELLDGYKIPDVRLKSVIKDGGKILLVPKTGSNVLLARIDGTDDYVVLTVHEVSRVLYKIGNTTMNVDDKGYLFKRENETLRKLFDDLLDAILQMRFTTQSGPTINLVNATTFQQIKNRVKNLLKDDE</sequence>
<dbReference type="OrthoDB" id="1151181at2"/>